<feature type="active site" evidence="2">
    <location>
        <position position="325"/>
    </location>
</feature>
<evidence type="ECO:0000256" key="2">
    <source>
        <dbReference type="HAMAP-Rule" id="MF_00296"/>
    </source>
</evidence>
<dbReference type="PANTHER" id="PTHR32268">
    <property type="entry name" value="HOMOSERINE O-ACETYLTRANSFERASE"/>
    <property type="match status" value="1"/>
</dbReference>
<evidence type="ECO:0000313" key="6">
    <source>
        <dbReference type="Proteomes" id="UP001232163"/>
    </source>
</evidence>
<feature type="binding site" evidence="2">
    <location>
        <position position="216"/>
    </location>
    <ligand>
        <name>substrate</name>
    </ligand>
</feature>
<dbReference type="GO" id="GO:0004414">
    <property type="term" value="F:homoserine O-acetyltransferase activity"/>
    <property type="evidence" value="ECO:0007669"/>
    <property type="project" value="UniProtKB-EC"/>
</dbReference>
<keyword evidence="2" id="KW-0028">Amino-acid biosynthesis</keyword>
<comment type="pathway">
    <text evidence="2">Amino-acid biosynthesis; L-methionine biosynthesis via de novo pathway; O-acetyl-L-homoserine from L-homoserine: step 1/1.</text>
</comment>
<dbReference type="Pfam" id="PF00561">
    <property type="entry name" value="Abhydrolase_1"/>
    <property type="match status" value="1"/>
</dbReference>
<dbReference type="Proteomes" id="UP001232163">
    <property type="component" value="Unassembled WGS sequence"/>
</dbReference>
<proteinExistence type="inferred from homology"/>
<comment type="similarity">
    <text evidence="2">Belongs to the AB hydrolase superfamily. MetX family.</text>
</comment>
<feature type="active site" description="Nucleophile" evidence="2">
    <location>
        <position position="159"/>
    </location>
</feature>
<comment type="subunit">
    <text evidence="2">Homodimer.</text>
</comment>
<sequence>MTALTRPAPTRPAPPVTSPEDGRAPEPQPAPVTTGTATLFRTTPLLLDCGQPVNDIRLRYHTYGTPRPEATLVLHALTGTSAVHEWWPDFLGPGRPLDPQEQYVVCANVLGGCAGSTGPADLPRVNGGDPPLTLRDLARAGRALLEHLGVQRVRVIGASMGGMLAYAWLLECPDLVDRAVIIGAPARHSPWAVGLNTAQRGAIRAAPGGEGLKVARMIAMLSYRSPESLDATQAGQRVPGVPAITSYLHYQGEKLHARFCERTYCTLTQAMDAFQPTDAELRCIQAPVLAVGIRSDQLYPAAEVQGHARRLPQGTYWELDSPHGHDAFLMDAQDLPGQVHAFLNA</sequence>
<keyword evidence="6" id="KW-1185">Reference proteome</keyword>
<comment type="caution">
    <text evidence="5">The sequence shown here is derived from an EMBL/GenBank/DDBJ whole genome shotgun (WGS) entry which is preliminary data.</text>
</comment>
<dbReference type="RefSeq" id="WP_307464704.1">
    <property type="nucleotide sequence ID" value="NZ_JAURUR010000002.1"/>
</dbReference>
<gene>
    <name evidence="2" type="primary">metXA</name>
    <name evidence="5" type="ORF">QO006_001067</name>
</gene>
<dbReference type="InterPro" id="IPR000073">
    <property type="entry name" value="AB_hydrolase_1"/>
</dbReference>
<comment type="catalytic activity">
    <reaction evidence="2">
        <text>L-homoserine + acetyl-CoA = O-acetyl-L-homoserine + CoA</text>
        <dbReference type="Rhea" id="RHEA:13701"/>
        <dbReference type="ChEBI" id="CHEBI:57287"/>
        <dbReference type="ChEBI" id="CHEBI:57288"/>
        <dbReference type="ChEBI" id="CHEBI:57476"/>
        <dbReference type="ChEBI" id="CHEBI:57716"/>
        <dbReference type="EC" id="2.3.1.31"/>
    </reaction>
</comment>
<feature type="domain" description="AB hydrolase-1" evidence="4">
    <location>
        <begin position="72"/>
        <end position="329"/>
    </location>
</feature>
<feature type="active site" evidence="2">
    <location>
        <position position="296"/>
    </location>
</feature>
<evidence type="ECO:0000259" key="4">
    <source>
        <dbReference type="Pfam" id="PF00561"/>
    </source>
</evidence>
<comment type="subcellular location">
    <subcellularLocation>
        <location evidence="2">Cytoplasm</location>
    </subcellularLocation>
</comment>
<evidence type="ECO:0000256" key="1">
    <source>
        <dbReference type="ARBA" id="ARBA00022679"/>
    </source>
</evidence>
<dbReference type="EC" id="2.3.1.31" evidence="2"/>
<dbReference type="EMBL" id="JAURUR010000002">
    <property type="protein sequence ID" value="MDP9763650.1"/>
    <property type="molecule type" value="Genomic_DNA"/>
</dbReference>
<keyword evidence="2 5" id="KW-0012">Acyltransferase</keyword>
<keyword evidence="2" id="KW-0486">Methionine biosynthesis</keyword>
<dbReference type="InterPro" id="IPR029058">
    <property type="entry name" value="AB_hydrolase_fold"/>
</dbReference>
<feature type="binding site" evidence="2">
    <location>
        <position position="326"/>
    </location>
    <ligand>
        <name>substrate</name>
    </ligand>
</feature>
<evidence type="ECO:0000313" key="5">
    <source>
        <dbReference type="EMBL" id="MDP9763650.1"/>
    </source>
</evidence>
<reference evidence="5 6" key="1">
    <citation type="submission" date="2023-07" db="EMBL/GenBank/DDBJ databases">
        <title>Genomic Encyclopedia of Type Strains, Phase IV (KMG-IV): sequencing the most valuable type-strain genomes for metagenomic binning, comparative biology and taxonomic classification.</title>
        <authorList>
            <person name="Goeker M."/>
        </authorList>
    </citation>
    <scope>NUCLEOTIDE SEQUENCE [LARGE SCALE GENOMIC DNA]</scope>
    <source>
        <strain evidence="5 6">NIO-1023</strain>
    </source>
</reference>
<dbReference type="Gene3D" id="3.40.50.1820">
    <property type="entry name" value="alpha/beta hydrolase"/>
    <property type="match status" value="1"/>
</dbReference>
<keyword evidence="2" id="KW-0963">Cytoplasm</keyword>
<dbReference type="InterPro" id="IPR008220">
    <property type="entry name" value="HAT_MetX-like"/>
</dbReference>
<comment type="caution">
    <text evidence="2">Lacks conserved residue(s) required for the propagation of feature annotation.</text>
</comment>
<dbReference type="HAMAP" id="MF_00296">
    <property type="entry name" value="MetX_acyltransf"/>
    <property type="match status" value="1"/>
</dbReference>
<comment type="function">
    <text evidence="2">Transfers an acetyl group from acetyl-CoA to L-homoserine, forming acetyl-L-homoserine.</text>
</comment>
<dbReference type="PANTHER" id="PTHR32268:SF11">
    <property type="entry name" value="HOMOSERINE O-ACETYLTRANSFERASE"/>
    <property type="match status" value="1"/>
</dbReference>
<evidence type="ECO:0000256" key="3">
    <source>
        <dbReference type="SAM" id="MobiDB-lite"/>
    </source>
</evidence>
<dbReference type="PIRSF" id="PIRSF000443">
    <property type="entry name" value="Homoser_Ac_trans"/>
    <property type="match status" value="1"/>
</dbReference>
<keyword evidence="1 2" id="KW-0808">Transferase</keyword>
<organism evidence="5 6">
    <name type="scientific">Deinococcus enclensis</name>
    <dbReference type="NCBI Taxonomy" id="1049582"/>
    <lineage>
        <taxon>Bacteria</taxon>
        <taxon>Thermotogati</taxon>
        <taxon>Deinococcota</taxon>
        <taxon>Deinococci</taxon>
        <taxon>Deinococcales</taxon>
        <taxon>Deinococcaceae</taxon>
        <taxon>Deinococcus</taxon>
    </lineage>
</organism>
<dbReference type="SUPFAM" id="SSF53474">
    <property type="entry name" value="alpha/beta-Hydrolases"/>
    <property type="match status" value="1"/>
</dbReference>
<accession>A0ABT9MAP1</accession>
<name>A0ABT9MAP1_9DEIO</name>
<protein>
    <recommendedName>
        <fullName evidence="2">Homoserine O-acetyltransferase</fullName>
        <shortName evidence="2">HAT</shortName>
        <ecNumber evidence="2">2.3.1.31</ecNumber>
    </recommendedName>
    <alternativeName>
        <fullName evidence="2">Homoserine transacetylase</fullName>
        <shortName evidence="2">HTA</shortName>
    </alternativeName>
</protein>
<feature type="region of interest" description="Disordered" evidence="3">
    <location>
        <begin position="1"/>
        <end position="33"/>
    </location>
</feature>